<dbReference type="Gene3D" id="3.10.200.10">
    <property type="entry name" value="Alpha carbonic anhydrase"/>
    <property type="match status" value="1"/>
</dbReference>
<keyword evidence="5 8" id="KW-0456">Lyase</keyword>
<dbReference type="STRING" id="6945.B7QDR3"/>
<dbReference type="EMBL" id="ABJB010929061">
    <property type="status" value="NOT_ANNOTATED_CDS"/>
    <property type="molecule type" value="Genomic_DNA"/>
</dbReference>
<dbReference type="SUPFAM" id="SSF51069">
    <property type="entry name" value="Carbonic anhydrase"/>
    <property type="match status" value="1"/>
</dbReference>
<dbReference type="EnsemblMetazoa" id="ISCW011980-RA">
    <property type="protein sequence ID" value="ISCW011980-PA"/>
    <property type="gene ID" value="ISCW011980"/>
</dbReference>
<dbReference type="PANTHER" id="PTHR18952">
    <property type="entry name" value="CARBONIC ANHYDRASE"/>
    <property type="match status" value="1"/>
</dbReference>
<evidence type="ECO:0000256" key="4">
    <source>
        <dbReference type="ARBA" id="ARBA00022833"/>
    </source>
</evidence>
<keyword evidence="10" id="KW-1185">Reference proteome</keyword>
<dbReference type="Pfam" id="PF00194">
    <property type="entry name" value="Carb_anhydrase"/>
    <property type="match status" value="1"/>
</dbReference>
<keyword evidence="3" id="KW-0479">Metal-binding</keyword>
<dbReference type="InterPro" id="IPR001148">
    <property type="entry name" value="CA_dom"/>
</dbReference>
<evidence type="ECO:0000313" key="9">
    <source>
        <dbReference type="EnsemblMetazoa" id="ISCW011980-PA"/>
    </source>
</evidence>
<dbReference type="GO" id="GO:0008270">
    <property type="term" value="F:zinc ion binding"/>
    <property type="evidence" value="ECO:0007669"/>
    <property type="project" value="InterPro"/>
</dbReference>
<dbReference type="EMBL" id="DS915329">
    <property type="protein sequence ID" value="EEC16985.1"/>
    <property type="molecule type" value="Genomic_DNA"/>
</dbReference>
<name>B7QDR3_IXOSC</name>
<dbReference type="GO" id="GO:0004089">
    <property type="term" value="F:carbonate dehydratase activity"/>
    <property type="evidence" value="ECO:0000318"/>
    <property type="project" value="GO_Central"/>
</dbReference>
<evidence type="ECO:0000313" key="10">
    <source>
        <dbReference type="Proteomes" id="UP000001555"/>
    </source>
</evidence>
<dbReference type="PROSITE" id="PS51144">
    <property type="entry name" value="ALPHA_CA_2"/>
    <property type="match status" value="1"/>
</dbReference>
<dbReference type="HOGENOM" id="CLU_786611_0_0_1"/>
<dbReference type="CDD" id="cd00326">
    <property type="entry name" value="alpha_CA"/>
    <property type="match status" value="1"/>
</dbReference>
<dbReference type="PaxDb" id="6945-B7QDR3"/>
<feature type="non-terminal residue" evidence="8">
    <location>
        <position position="1"/>
    </location>
</feature>
<keyword evidence="4" id="KW-0862">Zinc</keyword>
<evidence type="ECO:0000256" key="3">
    <source>
        <dbReference type="ARBA" id="ARBA00022723"/>
    </source>
</evidence>
<sequence length="353" mass="39912">EWSSCNGQRQSPVLLLPHKSIGITLPRLHFKHFRSPLANPVIQNTGRTLRLKSSMPKPIISGGILTEEYVFEQADFHWGRDDHSGSEHIIDGNSYALEAQLLFKLRTPSARADCKVCPPAFVSVATQFQTIRHRNTELMTLVSPLSSVAYALDRSRPSLPIRLEALIPNDTDHYYMYDGSRTVPPCSEDVLWLVFRKPSYIGREQVKLFRRLYAFSEDISCNAHLVANLRPLQDMGKTRVLYRTFKCVAHYIYGSTFAAKSSRAASSSHLDRAYFPAALGPCISRCEVLSLPSTARYVSNWLSLAIPGADNARCVLWRLDLRLLRDRDAVRSLRQALVEVLQDMEPDPGRRIA</sequence>
<dbReference type="GO" id="GO:0005886">
    <property type="term" value="C:plasma membrane"/>
    <property type="evidence" value="ECO:0000318"/>
    <property type="project" value="GO_Central"/>
</dbReference>
<dbReference type="EC" id="4.2.1.1" evidence="2"/>
<dbReference type="VEuPathDB" id="VectorBase:ISCP_035707"/>
<gene>
    <name evidence="8" type="ORF">IscW_ISCW011980</name>
</gene>
<accession>B7QDR3</accession>
<proteinExistence type="inferred from homology"/>
<dbReference type="InterPro" id="IPR036398">
    <property type="entry name" value="CA_dom_sf"/>
</dbReference>
<dbReference type="InterPro" id="IPR023561">
    <property type="entry name" value="Carbonic_anhydrase_a-class"/>
</dbReference>
<evidence type="ECO:0000313" key="8">
    <source>
        <dbReference type="EMBL" id="EEC16985.1"/>
    </source>
</evidence>
<reference evidence="9" key="2">
    <citation type="submission" date="2020-05" db="UniProtKB">
        <authorList>
            <consortium name="EnsemblMetazoa"/>
        </authorList>
    </citation>
    <scope>IDENTIFICATION</scope>
    <source>
        <strain evidence="9">wikel</strain>
    </source>
</reference>
<protein>
    <recommendedName>
        <fullName evidence="2">carbonic anhydrase</fullName>
        <ecNumber evidence="2">4.2.1.1</ecNumber>
    </recommendedName>
</protein>
<feature type="domain" description="Alpha-carbonic anhydrase" evidence="7">
    <location>
        <begin position="1"/>
        <end position="244"/>
    </location>
</feature>
<evidence type="ECO:0000259" key="7">
    <source>
        <dbReference type="PROSITE" id="PS51144"/>
    </source>
</evidence>
<comment type="catalytic activity">
    <reaction evidence="6">
        <text>hydrogencarbonate + H(+) = CO2 + H2O</text>
        <dbReference type="Rhea" id="RHEA:10748"/>
        <dbReference type="ChEBI" id="CHEBI:15377"/>
        <dbReference type="ChEBI" id="CHEBI:15378"/>
        <dbReference type="ChEBI" id="CHEBI:16526"/>
        <dbReference type="ChEBI" id="CHEBI:17544"/>
        <dbReference type="EC" id="4.2.1.1"/>
    </reaction>
</comment>
<evidence type="ECO:0000256" key="2">
    <source>
        <dbReference type="ARBA" id="ARBA00012925"/>
    </source>
</evidence>
<evidence type="ECO:0000256" key="5">
    <source>
        <dbReference type="ARBA" id="ARBA00023239"/>
    </source>
</evidence>
<dbReference type="PANTHER" id="PTHR18952:SF265">
    <property type="entry name" value="CARBONIC ANHYDRASE"/>
    <property type="match status" value="1"/>
</dbReference>
<reference evidence="8 10" key="1">
    <citation type="submission" date="2008-03" db="EMBL/GenBank/DDBJ databases">
        <title>Annotation of Ixodes scapularis.</title>
        <authorList>
            <consortium name="Ixodes scapularis Genome Project Consortium"/>
            <person name="Caler E."/>
            <person name="Hannick L.I."/>
            <person name="Bidwell S."/>
            <person name="Joardar V."/>
            <person name="Thiagarajan M."/>
            <person name="Amedeo P."/>
            <person name="Galinsky K.J."/>
            <person name="Schobel S."/>
            <person name="Inman J."/>
            <person name="Hostetler J."/>
            <person name="Miller J."/>
            <person name="Hammond M."/>
            <person name="Megy K."/>
            <person name="Lawson D."/>
            <person name="Kodira C."/>
            <person name="Sutton G."/>
            <person name="Meyer J."/>
            <person name="Hill C.A."/>
            <person name="Birren B."/>
            <person name="Nene V."/>
            <person name="Collins F."/>
            <person name="Alarcon-Chaidez F."/>
            <person name="Wikel S."/>
            <person name="Strausberg R."/>
        </authorList>
    </citation>
    <scope>NUCLEOTIDE SEQUENCE [LARGE SCALE GENOMIC DNA]</scope>
    <source>
        <strain evidence="10">Wikel</strain>
        <strain evidence="8">Wikel colony</strain>
    </source>
</reference>
<comment type="similarity">
    <text evidence="1">Belongs to the alpha-carbonic anhydrase family.</text>
</comment>
<evidence type="ECO:0000256" key="6">
    <source>
        <dbReference type="ARBA" id="ARBA00048348"/>
    </source>
</evidence>
<dbReference type="OrthoDB" id="429145at2759"/>
<dbReference type="SMART" id="SM01057">
    <property type="entry name" value="Carb_anhydrase"/>
    <property type="match status" value="1"/>
</dbReference>
<dbReference type="VEuPathDB" id="VectorBase:ISCI011980"/>
<dbReference type="Proteomes" id="UP000001555">
    <property type="component" value="Unassembled WGS sequence"/>
</dbReference>
<dbReference type="AlphaFoldDB" id="B7QDR3"/>
<dbReference type="VEuPathDB" id="VectorBase:ISCW011980"/>
<evidence type="ECO:0000256" key="1">
    <source>
        <dbReference type="ARBA" id="ARBA00010718"/>
    </source>
</evidence>
<organism>
    <name type="scientific">Ixodes scapularis</name>
    <name type="common">Black-legged tick</name>
    <name type="synonym">Deer tick</name>
    <dbReference type="NCBI Taxonomy" id="6945"/>
    <lineage>
        <taxon>Eukaryota</taxon>
        <taxon>Metazoa</taxon>
        <taxon>Ecdysozoa</taxon>
        <taxon>Arthropoda</taxon>
        <taxon>Chelicerata</taxon>
        <taxon>Arachnida</taxon>
        <taxon>Acari</taxon>
        <taxon>Parasitiformes</taxon>
        <taxon>Ixodida</taxon>
        <taxon>Ixodoidea</taxon>
        <taxon>Ixodidae</taxon>
        <taxon>Ixodinae</taxon>
        <taxon>Ixodes</taxon>
    </lineage>
</organism>